<organism evidence="1 2">
    <name type="scientific">Necator americanus</name>
    <name type="common">Human hookworm</name>
    <dbReference type="NCBI Taxonomy" id="51031"/>
    <lineage>
        <taxon>Eukaryota</taxon>
        <taxon>Metazoa</taxon>
        <taxon>Ecdysozoa</taxon>
        <taxon>Nematoda</taxon>
        <taxon>Chromadorea</taxon>
        <taxon>Rhabditida</taxon>
        <taxon>Rhabditina</taxon>
        <taxon>Rhabditomorpha</taxon>
        <taxon>Strongyloidea</taxon>
        <taxon>Ancylostomatidae</taxon>
        <taxon>Bunostominae</taxon>
        <taxon>Necator</taxon>
    </lineage>
</organism>
<keyword evidence="2" id="KW-1185">Reference proteome</keyword>
<name>W2TP44_NECAM</name>
<evidence type="ECO:0000313" key="1">
    <source>
        <dbReference type="EMBL" id="ETN82906.1"/>
    </source>
</evidence>
<reference evidence="2" key="1">
    <citation type="journal article" date="2014" name="Nat. Genet.">
        <title>Genome of the human hookworm Necator americanus.</title>
        <authorList>
            <person name="Tang Y.T."/>
            <person name="Gao X."/>
            <person name="Rosa B.A."/>
            <person name="Abubucker S."/>
            <person name="Hallsworth-Pepin K."/>
            <person name="Martin J."/>
            <person name="Tyagi R."/>
            <person name="Heizer E."/>
            <person name="Zhang X."/>
            <person name="Bhonagiri-Palsikar V."/>
            <person name="Minx P."/>
            <person name="Warren W.C."/>
            <person name="Wang Q."/>
            <person name="Zhan B."/>
            <person name="Hotez P.J."/>
            <person name="Sternberg P.W."/>
            <person name="Dougall A."/>
            <person name="Gaze S.T."/>
            <person name="Mulvenna J."/>
            <person name="Sotillo J."/>
            <person name="Ranganathan S."/>
            <person name="Rabelo E.M."/>
            <person name="Wilson R.K."/>
            <person name="Felgner P.L."/>
            <person name="Bethony J."/>
            <person name="Hawdon J.M."/>
            <person name="Gasser R.B."/>
            <person name="Loukas A."/>
            <person name="Mitreva M."/>
        </authorList>
    </citation>
    <scope>NUCLEOTIDE SEQUENCE [LARGE SCALE GENOMIC DNA]</scope>
</reference>
<dbReference type="EMBL" id="KI658342">
    <property type="protein sequence ID" value="ETN82906.1"/>
    <property type="molecule type" value="Genomic_DNA"/>
</dbReference>
<accession>W2TP44</accession>
<protein>
    <submittedName>
        <fullName evidence="1">Uncharacterized protein</fullName>
    </submittedName>
</protein>
<proteinExistence type="predicted"/>
<dbReference type="KEGG" id="nai:NECAME_07682"/>
<dbReference type="Proteomes" id="UP000053676">
    <property type="component" value="Unassembled WGS sequence"/>
</dbReference>
<sequence>MLEERRKSGIIISHKRALFQETDIEVAENLISDECQLLDSWLAAIVATKRIQPIVPTRCARDCGRQ</sequence>
<dbReference type="AlphaFoldDB" id="W2TP44"/>
<gene>
    <name evidence="1" type="ORF">NECAME_07682</name>
</gene>
<evidence type="ECO:0000313" key="2">
    <source>
        <dbReference type="Proteomes" id="UP000053676"/>
    </source>
</evidence>